<evidence type="ECO:0000256" key="1">
    <source>
        <dbReference type="SAM" id="Phobius"/>
    </source>
</evidence>
<dbReference type="PANTHER" id="PTHR43471:SF3">
    <property type="entry name" value="ABC TRANSPORTER PERMEASE PROTEIN NATB"/>
    <property type="match status" value="1"/>
</dbReference>
<dbReference type="PANTHER" id="PTHR43471">
    <property type="entry name" value="ABC TRANSPORTER PERMEASE"/>
    <property type="match status" value="1"/>
</dbReference>
<proteinExistence type="predicted"/>
<keyword evidence="1" id="KW-0472">Membrane</keyword>
<dbReference type="KEGG" id="fes:HER31_08075"/>
<evidence type="ECO:0000313" key="2">
    <source>
        <dbReference type="EMBL" id="QIZ76835.1"/>
    </source>
</evidence>
<evidence type="ECO:0000313" key="3">
    <source>
        <dbReference type="Proteomes" id="UP000501602"/>
    </source>
</evidence>
<name>A0A6H1UCM8_9GAMM</name>
<protein>
    <submittedName>
        <fullName evidence="2">ABC transporter permease</fullName>
    </submittedName>
</protein>
<keyword evidence="3" id="KW-1185">Reference proteome</keyword>
<dbReference type="Proteomes" id="UP000501602">
    <property type="component" value="Chromosome"/>
</dbReference>
<dbReference type="AlphaFoldDB" id="A0A6H1UCM8"/>
<sequence length="397" mass="44208">MFGLIFQKELKEILRDKKTFWFVVLFPTVILPILMGGAIWFAGQSLSSKQSEVLEFAVEAPEQWQQQIAELLADDEQLSWQQQKLGATIEQTVNQQQLDFVLQLPPDFDHQRLAAQTWLLYYNQAEDIGQFSRVNDRLVPLFNKWQQQHRINLSLSEVELAGLIAPVTIERKGTAAEREDVGQKIGGMLPYMLIFLCMLGAMMPALDIGAGEKERGTLETLLLTPQKRRTIILAKFAVVSCSSVAVALLTVVSGVVWLLGLGQAFALEQLTEIVQAVGFVDLGLVVCLLVPISMTLSALMLAMSIYARSYKEAQSYLAPVQFVAIVPAIIALIPGTELKGAMLWTPIVNVMIASRELVKGTLDYWLLAPIALSNMLVAAAGVMFCVYWFSQERVLFR</sequence>
<dbReference type="GO" id="GO:0016020">
    <property type="term" value="C:membrane"/>
    <property type="evidence" value="ECO:0007669"/>
    <property type="project" value="UniProtKB-SubCell"/>
</dbReference>
<reference evidence="2 3" key="1">
    <citation type="submission" date="2020-04" db="EMBL/GenBank/DDBJ databases">
        <title>Ferrimonas sp. S7 isolated from sea water.</title>
        <authorList>
            <person name="Bae S.S."/>
            <person name="Baek K."/>
        </authorList>
    </citation>
    <scope>NUCLEOTIDE SEQUENCE [LARGE SCALE GENOMIC DNA]</scope>
    <source>
        <strain evidence="2 3">S7</strain>
    </source>
</reference>
<organism evidence="2 3">
    <name type="scientific">Ferrimonas lipolytica</name>
    <dbReference type="NCBI Taxonomy" id="2724191"/>
    <lineage>
        <taxon>Bacteria</taxon>
        <taxon>Pseudomonadati</taxon>
        <taxon>Pseudomonadota</taxon>
        <taxon>Gammaproteobacteria</taxon>
        <taxon>Alteromonadales</taxon>
        <taxon>Ferrimonadaceae</taxon>
        <taxon>Ferrimonas</taxon>
    </lineage>
</organism>
<feature type="transmembrane region" description="Helical" evidence="1">
    <location>
        <begin position="279"/>
        <end position="303"/>
    </location>
</feature>
<dbReference type="RefSeq" id="WP_168660096.1">
    <property type="nucleotide sequence ID" value="NZ_CP051180.1"/>
</dbReference>
<accession>A0A6H1UCM8</accession>
<feature type="transmembrane region" description="Helical" evidence="1">
    <location>
        <begin position="188"/>
        <end position="210"/>
    </location>
</feature>
<dbReference type="GO" id="GO:0140359">
    <property type="term" value="F:ABC-type transporter activity"/>
    <property type="evidence" value="ECO:0007669"/>
    <property type="project" value="InterPro"/>
</dbReference>
<keyword evidence="1" id="KW-0812">Transmembrane</keyword>
<feature type="transmembrane region" description="Helical" evidence="1">
    <location>
        <begin position="20"/>
        <end position="42"/>
    </location>
</feature>
<feature type="transmembrane region" description="Helical" evidence="1">
    <location>
        <begin position="231"/>
        <end position="259"/>
    </location>
</feature>
<feature type="transmembrane region" description="Helical" evidence="1">
    <location>
        <begin position="315"/>
        <end position="333"/>
    </location>
</feature>
<feature type="transmembrane region" description="Helical" evidence="1">
    <location>
        <begin position="364"/>
        <end position="389"/>
    </location>
</feature>
<keyword evidence="1" id="KW-1133">Transmembrane helix</keyword>
<dbReference type="EMBL" id="CP051180">
    <property type="protein sequence ID" value="QIZ76835.1"/>
    <property type="molecule type" value="Genomic_DNA"/>
</dbReference>
<gene>
    <name evidence="2" type="ORF">HER31_08075</name>
</gene>
<dbReference type="Pfam" id="PF12679">
    <property type="entry name" value="ABC2_membrane_2"/>
    <property type="match status" value="1"/>
</dbReference>